<name>A0A7S1HXN3_9EUGL</name>
<feature type="compositionally biased region" description="Polar residues" evidence="1">
    <location>
        <begin position="95"/>
        <end position="105"/>
    </location>
</feature>
<dbReference type="AlphaFoldDB" id="A0A7S1HXN3"/>
<protein>
    <submittedName>
        <fullName evidence="2">Uncharacterized protein</fullName>
    </submittedName>
</protein>
<evidence type="ECO:0000256" key="1">
    <source>
        <dbReference type="SAM" id="MobiDB-lite"/>
    </source>
</evidence>
<proteinExistence type="predicted"/>
<dbReference type="EMBL" id="HBGA01014156">
    <property type="protein sequence ID" value="CAD8994379.1"/>
    <property type="molecule type" value="Transcribed_RNA"/>
</dbReference>
<reference evidence="2" key="1">
    <citation type="submission" date="2021-01" db="EMBL/GenBank/DDBJ databases">
        <authorList>
            <person name="Corre E."/>
            <person name="Pelletier E."/>
            <person name="Niang G."/>
            <person name="Scheremetjew M."/>
            <person name="Finn R."/>
            <person name="Kale V."/>
            <person name="Holt S."/>
            <person name="Cochrane G."/>
            <person name="Meng A."/>
            <person name="Brown T."/>
            <person name="Cohen L."/>
        </authorList>
    </citation>
    <scope>NUCLEOTIDE SEQUENCE</scope>
    <source>
        <strain evidence="2">NIES-381</strain>
    </source>
</reference>
<feature type="region of interest" description="Disordered" evidence="1">
    <location>
        <begin position="70"/>
        <end position="105"/>
    </location>
</feature>
<evidence type="ECO:0000313" key="2">
    <source>
        <dbReference type="EMBL" id="CAD8994379.1"/>
    </source>
</evidence>
<sequence>MSLQQSHHPDGATTVMTADWWQHPRLTGGSVLDTNAIPISKPTWLPYLSNNVPKQQNLCACCTWQSQTRREEGDIAGSMSGASRALDKDREEANGITSSLTWESL</sequence>
<organism evidence="2">
    <name type="scientific">Eutreptiella gymnastica</name>
    <dbReference type="NCBI Taxonomy" id="73025"/>
    <lineage>
        <taxon>Eukaryota</taxon>
        <taxon>Discoba</taxon>
        <taxon>Euglenozoa</taxon>
        <taxon>Euglenida</taxon>
        <taxon>Spirocuta</taxon>
        <taxon>Euglenophyceae</taxon>
        <taxon>Eutreptiales</taxon>
        <taxon>Eutreptiaceae</taxon>
        <taxon>Eutreptiella</taxon>
    </lineage>
</organism>
<gene>
    <name evidence="2" type="ORF">EGYM00392_LOCUS5434</name>
</gene>
<accession>A0A7S1HXN3</accession>